<dbReference type="Gene3D" id="3.60.40.10">
    <property type="entry name" value="PPM-type phosphatase domain"/>
    <property type="match status" value="1"/>
</dbReference>
<dbReference type="GO" id="GO:0016791">
    <property type="term" value="F:phosphatase activity"/>
    <property type="evidence" value="ECO:0007669"/>
    <property type="project" value="TreeGrafter"/>
</dbReference>
<keyword evidence="5" id="KW-1185">Reference proteome</keyword>
<name>A0A8J7WPK2_9ACTN</name>
<dbReference type="AlphaFoldDB" id="A0A8J7WPK2"/>
<dbReference type="RefSeq" id="WP_211467583.1">
    <property type="nucleotide sequence ID" value="NZ_JAGSXH010000031.1"/>
</dbReference>
<evidence type="ECO:0000256" key="1">
    <source>
        <dbReference type="ARBA" id="ARBA00022801"/>
    </source>
</evidence>
<dbReference type="Pfam" id="PF07228">
    <property type="entry name" value="SpoIIE"/>
    <property type="match status" value="1"/>
</dbReference>
<comment type="caution">
    <text evidence="4">The sequence shown here is derived from an EMBL/GenBank/DDBJ whole genome shotgun (WGS) entry which is preliminary data.</text>
</comment>
<feature type="domain" description="PPM-type phosphatase" evidence="3">
    <location>
        <begin position="165"/>
        <end position="397"/>
    </location>
</feature>
<dbReference type="Proteomes" id="UP000677913">
    <property type="component" value="Unassembled WGS sequence"/>
</dbReference>
<dbReference type="PANTHER" id="PTHR43156:SF2">
    <property type="entry name" value="STAGE II SPORULATION PROTEIN E"/>
    <property type="match status" value="1"/>
</dbReference>
<organism evidence="4 5">
    <name type="scientific">Actinocrinis puniceicyclus</name>
    <dbReference type="NCBI Taxonomy" id="977794"/>
    <lineage>
        <taxon>Bacteria</taxon>
        <taxon>Bacillati</taxon>
        <taxon>Actinomycetota</taxon>
        <taxon>Actinomycetes</taxon>
        <taxon>Catenulisporales</taxon>
        <taxon>Actinospicaceae</taxon>
        <taxon>Actinocrinis</taxon>
    </lineage>
</organism>
<gene>
    <name evidence="4" type="ORF">KGA66_11485</name>
</gene>
<sequence length="399" mass="42031">MTTATHLDPRRPERTQSALAAHEMTVRQMPGVRLRRRAWRLAVLATPALWVVGVVALSQALRMGVQLTPLLAAAPALACAGSGRRQCILVGCACALLALVPLRAESDEFGERLGTAPTILVVTFASYLITQRRQRTQRAYDQVRRIAEVTQRVLLRPVPERIGPVRLAVEYLSAADGAQVGGDFYEVIETPYGVRAILGDMRGNGLDAVSGAAALLGAFREAGAVEPDLEGVAARLDAALARHAIQLRSAQPAGAWAEDFATAVLVQLPRDTDTATADEAAVLLCGHPSPYLLHGDEVRAITVASGNLPLGLGSLVAEPYATASVRAPFAPGDTLVLYTDGVSDARDRSGAFFPLDTLVRGAGGMPPETIAAGLRAQLLAHMGGGLQDDAALLVLRRAA</sequence>
<dbReference type="PANTHER" id="PTHR43156">
    <property type="entry name" value="STAGE II SPORULATION PROTEIN E-RELATED"/>
    <property type="match status" value="1"/>
</dbReference>
<keyword evidence="1" id="KW-0378">Hydrolase</keyword>
<accession>A0A8J7WPK2</accession>
<protein>
    <submittedName>
        <fullName evidence="4">Serine/threonine-protein phosphatase</fullName>
    </submittedName>
</protein>
<feature type="transmembrane region" description="Helical" evidence="2">
    <location>
        <begin position="38"/>
        <end position="57"/>
    </location>
</feature>
<keyword evidence="2" id="KW-0812">Transmembrane</keyword>
<reference evidence="4" key="1">
    <citation type="submission" date="2021-04" db="EMBL/GenBank/DDBJ databases">
        <title>Genome based classification of Actinospica acidithermotolerans sp. nov., an actinobacterium isolated from an Indonesian hot spring.</title>
        <authorList>
            <person name="Kusuma A.B."/>
            <person name="Putra K.E."/>
            <person name="Nafisah S."/>
            <person name="Loh J."/>
            <person name="Nouioui I."/>
            <person name="Goodfellow M."/>
        </authorList>
    </citation>
    <scope>NUCLEOTIDE SEQUENCE</scope>
    <source>
        <strain evidence="4">DSM 45618</strain>
    </source>
</reference>
<dbReference type="SUPFAM" id="SSF81606">
    <property type="entry name" value="PP2C-like"/>
    <property type="match status" value="1"/>
</dbReference>
<evidence type="ECO:0000313" key="5">
    <source>
        <dbReference type="Proteomes" id="UP000677913"/>
    </source>
</evidence>
<keyword evidence="2" id="KW-1133">Transmembrane helix</keyword>
<dbReference type="SMART" id="SM00331">
    <property type="entry name" value="PP2C_SIG"/>
    <property type="match status" value="1"/>
</dbReference>
<dbReference type="EMBL" id="JAGSXH010000031">
    <property type="protein sequence ID" value="MBS2963674.1"/>
    <property type="molecule type" value="Genomic_DNA"/>
</dbReference>
<keyword evidence="2" id="KW-0472">Membrane</keyword>
<evidence type="ECO:0000256" key="2">
    <source>
        <dbReference type="SAM" id="Phobius"/>
    </source>
</evidence>
<dbReference type="InterPro" id="IPR052016">
    <property type="entry name" value="Bact_Sigma-Reg"/>
</dbReference>
<dbReference type="InterPro" id="IPR001932">
    <property type="entry name" value="PPM-type_phosphatase-like_dom"/>
</dbReference>
<evidence type="ECO:0000259" key="3">
    <source>
        <dbReference type="SMART" id="SM00331"/>
    </source>
</evidence>
<dbReference type="InterPro" id="IPR036457">
    <property type="entry name" value="PPM-type-like_dom_sf"/>
</dbReference>
<proteinExistence type="predicted"/>
<evidence type="ECO:0000313" key="4">
    <source>
        <dbReference type="EMBL" id="MBS2963674.1"/>
    </source>
</evidence>